<evidence type="ECO:0000313" key="1">
    <source>
        <dbReference type="EMBL" id="TPW33885.1"/>
    </source>
</evidence>
<keyword evidence="2" id="KW-1185">Reference proteome</keyword>
<proteinExistence type="predicted"/>
<sequence>MRLHALSFPLPYLASGLVALAVGVGSLADGLTSSAQAAAAVAPAPATASMPAPDPEALPPGVEILATGGDWLAMKDLGNKDSGGQPICAALNVEQDGDMAPLMLRADRDGLELRTASIDWALTPRAHGTLTVKAGKYERTFMVFDGDAHVLGTFITPQAMRTLLHALETSKTASLQFGNRTLVKLDMQGADKVLKTFAACATRSGFAELNTTPRTSPF</sequence>
<evidence type="ECO:0000313" key="2">
    <source>
        <dbReference type="Proteomes" id="UP000315037"/>
    </source>
</evidence>
<dbReference type="Proteomes" id="UP000315037">
    <property type="component" value="Unassembled WGS sequence"/>
</dbReference>
<dbReference type="RefSeq" id="WP_165599643.1">
    <property type="nucleotide sequence ID" value="NZ_SORY01000002.1"/>
</dbReference>
<protein>
    <recommendedName>
        <fullName evidence="3">Invasion associated locus B family protein</fullName>
    </recommendedName>
</protein>
<name>A0A506UKP3_9PROT</name>
<comment type="caution">
    <text evidence="1">The sequence shown here is derived from an EMBL/GenBank/DDBJ whole genome shotgun (WGS) entry which is preliminary data.</text>
</comment>
<reference evidence="1 2" key="1">
    <citation type="submission" date="2019-03" db="EMBL/GenBank/DDBJ databases">
        <title>The complete genome sequence of Neokomagataea sp. Jb2 NBRC113641.</title>
        <authorList>
            <person name="Chua K.-O."/>
            <person name="Chan K.-G."/>
            <person name="See-Too W.-S."/>
        </authorList>
    </citation>
    <scope>NUCLEOTIDE SEQUENCE [LARGE SCALE GENOMIC DNA]</scope>
    <source>
        <strain evidence="1 2">Jb2</strain>
    </source>
</reference>
<dbReference type="EMBL" id="SORZ01000002">
    <property type="protein sequence ID" value="TPW33885.1"/>
    <property type="molecule type" value="Genomic_DNA"/>
</dbReference>
<accession>A0A506UKP3</accession>
<dbReference type="AlphaFoldDB" id="A0A506UKP3"/>
<evidence type="ECO:0008006" key="3">
    <source>
        <dbReference type="Google" id="ProtNLM"/>
    </source>
</evidence>
<gene>
    <name evidence="1" type="ORF">E3202_04650</name>
</gene>
<organism evidence="1 2">
    <name type="scientific">Oecophyllibacter saccharovorans</name>
    <dbReference type="NCBI Taxonomy" id="2558360"/>
    <lineage>
        <taxon>Bacteria</taxon>
        <taxon>Pseudomonadati</taxon>
        <taxon>Pseudomonadota</taxon>
        <taxon>Alphaproteobacteria</taxon>
        <taxon>Acetobacterales</taxon>
        <taxon>Acetobacteraceae</taxon>
        <taxon>Oecophyllibacter</taxon>
    </lineage>
</organism>